<organism evidence="1 2">
    <name type="scientific">Taxus chinensis</name>
    <name type="common">Chinese yew</name>
    <name type="synonym">Taxus wallichiana var. chinensis</name>
    <dbReference type="NCBI Taxonomy" id="29808"/>
    <lineage>
        <taxon>Eukaryota</taxon>
        <taxon>Viridiplantae</taxon>
        <taxon>Streptophyta</taxon>
        <taxon>Embryophyta</taxon>
        <taxon>Tracheophyta</taxon>
        <taxon>Spermatophyta</taxon>
        <taxon>Pinopsida</taxon>
        <taxon>Pinidae</taxon>
        <taxon>Conifers II</taxon>
        <taxon>Cupressales</taxon>
        <taxon>Taxaceae</taxon>
        <taxon>Taxus</taxon>
    </lineage>
</organism>
<dbReference type="Proteomes" id="UP000824469">
    <property type="component" value="Unassembled WGS sequence"/>
</dbReference>
<accession>A0AA38FIF6</accession>
<sequence length="90" mass="10071">MVGHTYPNDDTCLLAMAFKNPRIALLCQNSSRSNRMPRIIKEYAWEVLPSATLSISRSTNGSGEKVQKLCHHPCLSAQVVFYTTGLHRAH</sequence>
<name>A0AA38FIF6_TAXCH</name>
<evidence type="ECO:0000313" key="1">
    <source>
        <dbReference type="EMBL" id="KAH9303610.1"/>
    </source>
</evidence>
<dbReference type="EMBL" id="JAHRHJ020000008">
    <property type="protein sequence ID" value="KAH9303610.1"/>
    <property type="molecule type" value="Genomic_DNA"/>
</dbReference>
<feature type="non-terminal residue" evidence="1">
    <location>
        <position position="90"/>
    </location>
</feature>
<dbReference type="AlphaFoldDB" id="A0AA38FIF6"/>
<comment type="caution">
    <text evidence="1">The sequence shown here is derived from an EMBL/GenBank/DDBJ whole genome shotgun (WGS) entry which is preliminary data.</text>
</comment>
<keyword evidence="2" id="KW-1185">Reference proteome</keyword>
<proteinExistence type="predicted"/>
<evidence type="ECO:0000313" key="2">
    <source>
        <dbReference type="Proteomes" id="UP000824469"/>
    </source>
</evidence>
<protein>
    <submittedName>
        <fullName evidence="1">Uncharacterized protein</fullName>
    </submittedName>
</protein>
<reference evidence="1 2" key="1">
    <citation type="journal article" date="2021" name="Nat. Plants">
        <title>The Taxus genome provides insights into paclitaxel biosynthesis.</title>
        <authorList>
            <person name="Xiong X."/>
            <person name="Gou J."/>
            <person name="Liao Q."/>
            <person name="Li Y."/>
            <person name="Zhou Q."/>
            <person name="Bi G."/>
            <person name="Li C."/>
            <person name="Du R."/>
            <person name="Wang X."/>
            <person name="Sun T."/>
            <person name="Guo L."/>
            <person name="Liang H."/>
            <person name="Lu P."/>
            <person name="Wu Y."/>
            <person name="Zhang Z."/>
            <person name="Ro D.K."/>
            <person name="Shang Y."/>
            <person name="Huang S."/>
            <person name="Yan J."/>
        </authorList>
    </citation>
    <scope>NUCLEOTIDE SEQUENCE [LARGE SCALE GENOMIC DNA]</scope>
    <source>
        <strain evidence="1">Ta-2019</strain>
    </source>
</reference>
<gene>
    <name evidence="1" type="ORF">KI387_008014</name>
</gene>